<evidence type="ECO:0000259" key="5">
    <source>
        <dbReference type="Pfam" id="PF07992"/>
    </source>
</evidence>
<dbReference type="GO" id="GO:0016651">
    <property type="term" value="F:oxidoreductase activity, acting on NAD(P)H"/>
    <property type="evidence" value="ECO:0007669"/>
    <property type="project" value="TreeGrafter"/>
</dbReference>
<keyword evidence="4" id="KW-0560">Oxidoreductase</keyword>
<accession>A0A0C6P0K3</accession>
<dbReference type="Pfam" id="PF07992">
    <property type="entry name" value="Pyr_redox_2"/>
    <property type="match status" value="1"/>
</dbReference>
<reference evidence="7 8" key="1">
    <citation type="journal article" date="2012" name="BMC Genomics">
        <title>Comparative genomics of the classical Bordetella subspecies: the evolution and exchange of virulence-associated diversity amongst closely related pathogens.</title>
        <authorList>
            <person name="Park J."/>
            <person name="Zhang Y."/>
            <person name="Buboltz A.M."/>
            <person name="Zhang X."/>
            <person name="Schuster S.C."/>
            <person name="Ahuja U."/>
            <person name="Liu M."/>
            <person name="Miller J.F."/>
            <person name="Sebaihia M."/>
            <person name="Bentley S.D."/>
            <person name="Parkhill J."/>
            <person name="Harvill E.T."/>
        </authorList>
    </citation>
    <scope>NUCLEOTIDE SEQUENCE [LARGE SCALE GENOMIC DNA]</scope>
    <source>
        <strain evidence="7 8">253</strain>
    </source>
</reference>
<evidence type="ECO:0000313" key="7">
    <source>
        <dbReference type="EMBL" id="CCJ52875.1"/>
    </source>
</evidence>
<evidence type="ECO:0000313" key="8">
    <source>
        <dbReference type="Proteomes" id="UP000007564"/>
    </source>
</evidence>
<name>A0A0C6P0K3_BORBO</name>
<evidence type="ECO:0000259" key="6">
    <source>
        <dbReference type="Pfam" id="PF14759"/>
    </source>
</evidence>
<dbReference type="PANTHER" id="PTHR43557">
    <property type="entry name" value="APOPTOSIS-INDUCING FACTOR 1"/>
    <property type="match status" value="1"/>
</dbReference>
<keyword evidence="2" id="KW-0285">Flavoprotein</keyword>
<dbReference type="HOGENOM" id="CLU_003291_4_0_4"/>
<dbReference type="Pfam" id="PF14759">
    <property type="entry name" value="Reductase_C"/>
    <property type="match status" value="1"/>
</dbReference>
<dbReference type="PANTHER" id="PTHR43557:SF2">
    <property type="entry name" value="RIESKE DOMAIN-CONTAINING PROTEIN-RELATED"/>
    <property type="match status" value="1"/>
</dbReference>
<dbReference type="Gene3D" id="3.30.390.30">
    <property type="match status" value="1"/>
</dbReference>
<dbReference type="Proteomes" id="UP000007564">
    <property type="component" value="Chromosome"/>
</dbReference>
<keyword evidence="3" id="KW-0274">FAD</keyword>
<dbReference type="PRINTS" id="PR00411">
    <property type="entry name" value="PNDRDTASEI"/>
</dbReference>
<organism evidence="7 8">
    <name type="scientific">Bordetella bronchiseptica 253</name>
    <dbReference type="NCBI Taxonomy" id="568707"/>
    <lineage>
        <taxon>Bacteria</taxon>
        <taxon>Pseudomonadati</taxon>
        <taxon>Pseudomonadota</taxon>
        <taxon>Betaproteobacteria</taxon>
        <taxon>Burkholderiales</taxon>
        <taxon>Alcaligenaceae</taxon>
        <taxon>Bordetella</taxon>
    </lineage>
</organism>
<dbReference type="InterPro" id="IPR028202">
    <property type="entry name" value="Reductase_C"/>
</dbReference>
<dbReference type="SUPFAM" id="SSF55424">
    <property type="entry name" value="FAD/NAD-linked reductases, dimerisation (C-terminal) domain"/>
    <property type="match status" value="1"/>
</dbReference>
<evidence type="ECO:0000256" key="2">
    <source>
        <dbReference type="ARBA" id="ARBA00022630"/>
    </source>
</evidence>
<dbReference type="OrthoDB" id="9769238at2"/>
<dbReference type="InterPro" id="IPR050446">
    <property type="entry name" value="FAD-oxidoreductase/Apoptosis"/>
</dbReference>
<dbReference type="KEGG" id="bbh:BN112_0957"/>
<evidence type="ECO:0000256" key="3">
    <source>
        <dbReference type="ARBA" id="ARBA00022827"/>
    </source>
</evidence>
<feature type="domain" description="FAD/NAD(P)-binding" evidence="5">
    <location>
        <begin position="5"/>
        <end position="299"/>
    </location>
</feature>
<dbReference type="AlphaFoldDB" id="A0A0C6P0K3"/>
<proteinExistence type="predicted"/>
<gene>
    <name evidence="7" type="ORF">BN112_0957</name>
</gene>
<dbReference type="GO" id="GO:0005737">
    <property type="term" value="C:cytoplasm"/>
    <property type="evidence" value="ECO:0007669"/>
    <property type="project" value="TreeGrafter"/>
</dbReference>
<dbReference type="SUPFAM" id="SSF51905">
    <property type="entry name" value="FAD/NAD(P)-binding domain"/>
    <property type="match status" value="1"/>
</dbReference>
<dbReference type="InterPro" id="IPR016156">
    <property type="entry name" value="FAD/NAD-linked_Rdtase_dimer_sf"/>
</dbReference>
<protein>
    <submittedName>
        <fullName evidence="7">Putative oxidoreductase</fullName>
    </submittedName>
</protein>
<evidence type="ECO:0000256" key="1">
    <source>
        <dbReference type="ARBA" id="ARBA00001974"/>
    </source>
</evidence>
<comment type="cofactor">
    <cofactor evidence="1">
        <name>FAD</name>
        <dbReference type="ChEBI" id="CHEBI:57692"/>
    </cofactor>
</comment>
<dbReference type="EMBL" id="HE965806">
    <property type="protein sequence ID" value="CCJ52875.1"/>
    <property type="molecule type" value="Genomic_DNA"/>
</dbReference>
<feature type="domain" description="Reductase C-terminal" evidence="6">
    <location>
        <begin position="318"/>
        <end position="390"/>
    </location>
</feature>
<evidence type="ECO:0000256" key="4">
    <source>
        <dbReference type="ARBA" id="ARBA00023002"/>
    </source>
</evidence>
<dbReference type="InterPro" id="IPR023753">
    <property type="entry name" value="FAD/NAD-binding_dom"/>
</dbReference>
<dbReference type="InterPro" id="IPR036188">
    <property type="entry name" value="FAD/NAD-bd_sf"/>
</dbReference>
<dbReference type="Gene3D" id="3.50.50.60">
    <property type="entry name" value="FAD/NAD(P)-binding domain"/>
    <property type="match status" value="2"/>
</dbReference>
<sequence length="409" mass="43753">MAMDSIAIIGAGQAGAALAARLRQAGFQGGIDVFGAESAPPYQRPPLSKKYLAGDWEQERLWLRPAQFWREQGIALHLGGTVEALDLASRTLRCGGRRHGWRKLALTTGAAPRPLPAAFAGRSNVFELRNLADVQRLQPAFLAGRRLLVLGGGYIGLETAAVAAQAGLSVQVVERASRVLERVACPATAAAIRALHQRHGVLIHEGRTVVGTEGDEALTGVELDNGLRIACDLVVAGVGVAPQTALAEAAGIDCDDGILVDAYGRTSAPDVWAAGDCARFVLGGEPARLESVQNAIDQAEAVADDMLGQGRPYQPVPWFWSDQYDMKLQIVGLNRGYDAVVSHASAKGESHWYFRADRLISVDALNDGRAYMVGKKLLEAGRAVGRGEVERPGFEPMQLLRDQAEGRLR</sequence>
<dbReference type="PRINTS" id="PR00368">
    <property type="entry name" value="FADPNR"/>
</dbReference>